<evidence type="ECO:0000256" key="5">
    <source>
        <dbReference type="ARBA" id="ARBA00022946"/>
    </source>
</evidence>
<keyword evidence="5" id="KW-0809">Transit peptide</keyword>
<dbReference type="InterPro" id="IPR012762">
    <property type="entry name" value="Ubiq_biosynth_COQ9"/>
</dbReference>
<keyword evidence="7 8" id="KW-0496">Mitochondrion</keyword>
<evidence type="ECO:0000256" key="3">
    <source>
        <dbReference type="ARBA" id="ARBA00010766"/>
    </source>
</evidence>
<evidence type="ECO:0000256" key="2">
    <source>
        <dbReference type="ARBA" id="ARBA00004749"/>
    </source>
</evidence>
<dbReference type="InterPro" id="IPR013718">
    <property type="entry name" value="COQ9_C"/>
</dbReference>
<dbReference type="AlphaFoldDB" id="A0A0C9U1W6"/>
<dbReference type="HOGENOM" id="CLU_086708_0_0_1"/>
<accession>A0A0C9U1W6</accession>
<evidence type="ECO:0000256" key="6">
    <source>
        <dbReference type="ARBA" id="ARBA00023121"/>
    </source>
</evidence>
<dbReference type="Pfam" id="PF08511">
    <property type="entry name" value="COQ9"/>
    <property type="match status" value="1"/>
</dbReference>
<dbReference type="Proteomes" id="UP000053647">
    <property type="component" value="Unassembled WGS sequence"/>
</dbReference>
<protein>
    <recommendedName>
        <fullName evidence="8">Ubiquinone biosynthesis protein</fullName>
    </recommendedName>
</protein>
<sequence>MSSSKLLQLAIPLVKSHGFTREALAQSVLHLPKPHPEPLPDISVTALFGRGDDARRTLVNAWLEDARCRMKDDASASTSMRRALHSRMKGNEPVLGHLPEAFALLATSSSVLPVDPSPILRHAALVADQACWIVEPHAQEMAWYTRRASLSVIYLAAELHQLTSPNTAESFLDYLLENSGAAEKAVQEVTLFGSYIFRSWKGLAKSSGVL</sequence>
<dbReference type="EMBL" id="KN819352">
    <property type="protein sequence ID" value="KIJ13406.1"/>
    <property type="molecule type" value="Genomic_DNA"/>
</dbReference>
<dbReference type="GO" id="GO:0008289">
    <property type="term" value="F:lipid binding"/>
    <property type="evidence" value="ECO:0007669"/>
    <property type="project" value="UniProtKB-UniRule"/>
</dbReference>
<evidence type="ECO:0000313" key="11">
    <source>
        <dbReference type="Proteomes" id="UP000053647"/>
    </source>
</evidence>
<keyword evidence="11" id="KW-1185">Reference proteome</keyword>
<proteinExistence type="inferred from homology"/>
<reference evidence="11" key="2">
    <citation type="submission" date="2015-01" db="EMBL/GenBank/DDBJ databases">
        <title>Evolutionary Origins and Diversification of the Mycorrhizal Mutualists.</title>
        <authorList>
            <consortium name="DOE Joint Genome Institute"/>
            <consortium name="Mycorrhizal Genomics Consortium"/>
            <person name="Kohler A."/>
            <person name="Kuo A."/>
            <person name="Nagy L.G."/>
            <person name="Floudas D."/>
            <person name="Copeland A."/>
            <person name="Barry K.W."/>
            <person name="Cichocki N."/>
            <person name="Veneault-Fourrey C."/>
            <person name="LaButti K."/>
            <person name="Lindquist E.A."/>
            <person name="Lipzen A."/>
            <person name="Lundell T."/>
            <person name="Morin E."/>
            <person name="Murat C."/>
            <person name="Riley R."/>
            <person name="Ohm R."/>
            <person name="Sun H."/>
            <person name="Tunlid A."/>
            <person name="Henrissat B."/>
            <person name="Grigoriev I.V."/>
            <person name="Hibbett D.S."/>
            <person name="Martin F."/>
        </authorList>
    </citation>
    <scope>NUCLEOTIDE SEQUENCE [LARGE SCALE GENOMIC DNA]</scope>
    <source>
        <strain evidence="11">ATCC 200175</strain>
    </source>
</reference>
<evidence type="ECO:0000256" key="7">
    <source>
        <dbReference type="ARBA" id="ARBA00023128"/>
    </source>
</evidence>
<organism evidence="10 11">
    <name type="scientific">Paxillus involutus ATCC 200175</name>
    <dbReference type="NCBI Taxonomy" id="664439"/>
    <lineage>
        <taxon>Eukaryota</taxon>
        <taxon>Fungi</taxon>
        <taxon>Dikarya</taxon>
        <taxon>Basidiomycota</taxon>
        <taxon>Agaricomycotina</taxon>
        <taxon>Agaricomycetes</taxon>
        <taxon>Agaricomycetidae</taxon>
        <taxon>Boletales</taxon>
        <taxon>Paxilineae</taxon>
        <taxon>Paxillaceae</taxon>
        <taxon>Paxillus</taxon>
    </lineage>
</organism>
<comment type="similarity">
    <text evidence="3 8">Belongs to the COQ9 family.</text>
</comment>
<gene>
    <name evidence="10" type="ORF">PAXINDRAFT_81169</name>
</gene>
<name>A0A0C9U1W6_PAXIN</name>
<keyword evidence="4 8" id="KW-0831">Ubiquinone biosynthesis</keyword>
<reference evidence="10 11" key="1">
    <citation type="submission" date="2014-06" db="EMBL/GenBank/DDBJ databases">
        <authorList>
            <consortium name="DOE Joint Genome Institute"/>
            <person name="Kuo A."/>
            <person name="Kohler A."/>
            <person name="Nagy L.G."/>
            <person name="Floudas D."/>
            <person name="Copeland A."/>
            <person name="Barry K.W."/>
            <person name="Cichocki N."/>
            <person name="Veneault-Fourrey C."/>
            <person name="LaButti K."/>
            <person name="Lindquist E.A."/>
            <person name="Lipzen A."/>
            <person name="Lundell T."/>
            <person name="Morin E."/>
            <person name="Murat C."/>
            <person name="Sun H."/>
            <person name="Tunlid A."/>
            <person name="Henrissat B."/>
            <person name="Grigoriev I.V."/>
            <person name="Hibbett D.S."/>
            <person name="Martin F."/>
            <person name="Nordberg H.P."/>
            <person name="Cantor M.N."/>
            <person name="Hua S.X."/>
        </authorList>
    </citation>
    <scope>NUCLEOTIDE SEQUENCE [LARGE SCALE GENOMIC DNA]</scope>
    <source>
        <strain evidence="10 11">ATCC 200175</strain>
    </source>
</reference>
<evidence type="ECO:0000256" key="1">
    <source>
        <dbReference type="ARBA" id="ARBA00004173"/>
    </source>
</evidence>
<dbReference type="OrthoDB" id="619536at2759"/>
<dbReference type="GO" id="GO:0006744">
    <property type="term" value="P:ubiquinone biosynthetic process"/>
    <property type="evidence" value="ECO:0007669"/>
    <property type="project" value="UniProtKB-UniRule"/>
</dbReference>
<keyword evidence="6 8" id="KW-0446">Lipid-binding</keyword>
<comment type="pathway">
    <text evidence="2 8">Cofactor biosynthesis; ubiquinone biosynthesis.</text>
</comment>
<evidence type="ECO:0000259" key="9">
    <source>
        <dbReference type="Pfam" id="PF08511"/>
    </source>
</evidence>
<evidence type="ECO:0000256" key="8">
    <source>
        <dbReference type="RuleBase" id="RU366063"/>
    </source>
</evidence>
<comment type="subcellular location">
    <subcellularLocation>
        <location evidence="1 8">Mitochondrion</location>
    </subcellularLocation>
</comment>
<dbReference type="PANTHER" id="PTHR21427">
    <property type="entry name" value="UBIQUINONE BIOSYNTHESIS PROTEIN COQ9, MITOCHONDRIAL"/>
    <property type="match status" value="1"/>
</dbReference>
<comment type="function">
    <text evidence="8">Membrane-associated protein that warps the membrane surface to access and bind aromatic isoprenes with high specificity, including ubiquinone (CoQ) isoprene intermediates and presents them directly to Coq7, therefore facilitating the Coq7-mediated hydroxylase step. Participates in the biosynthesis of coenzyme Q, also named ubiquinone, an essential lipid-soluble electron transporter for aerobic cellular respiration.</text>
</comment>
<dbReference type="GO" id="GO:0005743">
    <property type="term" value="C:mitochondrial inner membrane"/>
    <property type="evidence" value="ECO:0007669"/>
    <property type="project" value="TreeGrafter"/>
</dbReference>
<feature type="domain" description="COQ9 C-terminal" evidence="9">
    <location>
        <begin position="120"/>
        <end position="173"/>
    </location>
</feature>
<dbReference type="PANTHER" id="PTHR21427:SF19">
    <property type="entry name" value="UBIQUINONE BIOSYNTHESIS PROTEIN COQ9, MITOCHONDRIAL"/>
    <property type="match status" value="1"/>
</dbReference>
<evidence type="ECO:0000256" key="4">
    <source>
        <dbReference type="ARBA" id="ARBA00022688"/>
    </source>
</evidence>
<evidence type="ECO:0000313" key="10">
    <source>
        <dbReference type="EMBL" id="KIJ13406.1"/>
    </source>
</evidence>